<dbReference type="eggNOG" id="ENOG502S564">
    <property type="taxonomic scope" value="Eukaryota"/>
</dbReference>
<accession>A0A0L0GD83</accession>
<evidence type="ECO:0000313" key="2">
    <source>
        <dbReference type="Proteomes" id="UP000054560"/>
    </source>
</evidence>
<sequence>MDALAVRKAHWQKIWSIPNTPWTIKGYSRSAYRTGFIIPELNVMLDAGPQHFSTPHTVLVTHAHIDHIANLPLTLIGDAESGLVTDVYGPQAAEKYIRNYIHAMFEANAMQEIDEIDWYRYKGVSARDVIRMPIKKTLLEMQVFECDHAVPTVSYGLSEVKQKLKQEYLGKDGKVIAQLRKDGVSITQEVVVKRLAYVCDTSIRVFEMNPGILEYPVIFIECTFLFDDELQNAMDTQHIHWQQLKQYVETHSHIEFMLFHFSLRYKDSEINSFFREITANGLSNLRWWTNQPDAQ</sequence>
<reference evidence="1 2" key="1">
    <citation type="submission" date="2011-02" db="EMBL/GenBank/DDBJ databases">
        <title>The Genome Sequence of Sphaeroforma arctica JP610.</title>
        <authorList>
            <consortium name="The Broad Institute Genome Sequencing Platform"/>
            <person name="Russ C."/>
            <person name="Cuomo C."/>
            <person name="Young S.K."/>
            <person name="Zeng Q."/>
            <person name="Gargeya S."/>
            <person name="Alvarado L."/>
            <person name="Berlin A."/>
            <person name="Chapman S.B."/>
            <person name="Chen Z."/>
            <person name="Freedman E."/>
            <person name="Gellesch M."/>
            <person name="Goldberg J."/>
            <person name="Griggs A."/>
            <person name="Gujja S."/>
            <person name="Heilman E."/>
            <person name="Heiman D."/>
            <person name="Howarth C."/>
            <person name="Mehta T."/>
            <person name="Neiman D."/>
            <person name="Pearson M."/>
            <person name="Roberts A."/>
            <person name="Saif S."/>
            <person name="Shea T."/>
            <person name="Shenoy N."/>
            <person name="Sisk P."/>
            <person name="Stolte C."/>
            <person name="Sykes S."/>
            <person name="White J."/>
            <person name="Yandava C."/>
            <person name="Burger G."/>
            <person name="Gray M.W."/>
            <person name="Holland P.W.H."/>
            <person name="King N."/>
            <person name="Lang F.B.F."/>
            <person name="Roger A.J."/>
            <person name="Ruiz-Trillo I."/>
            <person name="Haas B."/>
            <person name="Nusbaum C."/>
            <person name="Birren B."/>
        </authorList>
    </citation>
    <scope>NUCLEOTIDE SEQUENCE [LARGE SCALE GENOMIC DNA]</scope>
    <source>
        <strain evidence="1 2">JP610</strain>
    </source>
</reference>
<dbReference type="InterPro" id="IPR036866">
    <property type="entry name" value="RibonucZ/Hydroxyglut_hydro"/>
</dbReference>
<dbReference type="RefSeq" id="XP_014160771.1">
    <property type="nucleotide sequence ID" value="XM_014305296.1"/>
</dbReference>
<dbReference type="Gene3D" id="3.60.15.10">
    <property type="entry name" value="Ribonuclease Z/Hydroxyacylglutathione hydrolase-like"/>
    <property type="match status" value="1"/>
</dbReference>
<gene>
    <name evidence="1" type="ORF">SARC_01015</name>
</gene>
<dbReference type="PANTHER" id="PTHR46504">
    <property type="entry name" value="TRNASE Z TRZ1"/>
    <property type="match status" value="1"/>
</dbReference>
<keyword evidence="2" id="KW-1185">Reference proteome</keyword>
<dbReference type="OrthoDB" id="527344at2759"/>
<dbReference type="Proteomes" id="UP000054560">
    <property type="component" value="Unassembled WGS sequence"/>
</dbReference>
<dbReference type="AlphaFoldDB" id="A0A0L0GD83"/>
<name>A0A0L0GD83_9EUKA</name>
<organism evidence="1 2">
    <name type="scientific">Sphaeroforma arctica JP610</name>
    <dbReference type="NCBI Taxonomy" id="667725"/>
    <lineage>
        <taxon>Eukaryota</taxon>
        <taxon>Ichthyosporea</taxon>
        <taxon>Ichthyophonida</taxon>
        <taxon>Sphaeroforma</taxon>
    </lineage>
</organism>
<protein>
    <submittedName>
        <fullName evidence="1">Uncharacterized protein</fullName>
    </submittedName>
</protein>
<proteinExistence type="predicted"/>
<dbReference type="EMBL" id="KQ241632">
    <property type="protein sequence ID" value="KNC86869.1"/>
    <property type="molecule type" value="Genomic_DNA"/>
</dbReference>
<dbReference type="STRING" id="667725.A0A0L0GD83"/>
<dbReference type="SUPFAM" id="SSF56281">
    <property type="entry name" value="Metallo-hydrolase/oxidoreductase"/>
    <property type="match status" value="1"/>
</dbReference>
<dbReference type="PANTHER" id="PTHR46504:SF2">
    <property type="entry name" value="TRNASE Z TRZ1"/>
    <property type="match status" value="1"/>
</dbReference>
<evidence type="ECO:0000313" key="1">
    <source>
        <dbReference type="EMBL" id="KNC86869.1"/>
    </source>
</evidence>
<dbReference type="GeneID" id="25901519"/>